<evidence type="ECO:0000313" key="2">
    <source>
        <dbReference type="EMBL" id="PKK76554.1"/>
    </source>
</evidence>
<dbReference type="VEuPathDB" id="FungiDB:FUN_001958"/>
<accession>A0A2N1NRT1</accession>
<evidence type="ECO:0000313" key="3">
    <source>
        <dbReference type="Proteomes" id="UP000233469"/>
    </source>
</evidence>
<proteinExistence type="predicted"/>
<organism evidence="2 3">
    <name type="scientific">Rhizophagus irregularis</name>
    <dbReference type="NCBI Taxonomy" id="588596"/>
    <lineage>
        <taxon>Eukaryota</taxon>
        <taxon>Fungi</taxon>
        <taxon>Fungi incertae sedis</taxon>
        <taxon>Mucoromycota</taxon>
        <taxon>Glomeromycotina</taxon>
        <taxon>Glomeromycetes</taxon>
        <taxon>Glomerales</taxon>
        <taxon>Glomeraceae</taxon>
        <taxon>Rhizophagus</taxon>
    </lineage>
</organism>
<dbReference type="VEuPathDB" id="FungiDB:RhiirA1_467321"/>
<name>A0A2N1NRT1_9GLOM</name>
<evidence type="ECO:0000256" key="1">
    <source>
        <dbReference type="SAM" id="Phobius"/>
    </source>
</evidence>
<keyword evidence="1" id="KW-0812">Transmembrane</keyword>
<keyword evidence="1" id="KW-0472">Membrane</keyword>
<feature type="transmembrane region" description="Helical" evidence="1">
    <location>
        <begin position="62"/>
        <end position="79"/>
    </location>
</feature>
<feature type="transmembrane region" description="Helical" evidence="1">
    <location>
        <begin position="24"/>
        <end position="42"/>
    </location>
</feature>
<keyword evidence="1" id="KW-1133">Transmembrane helix</keyword>
<reference evidence="2 3" key="1">
    <citation type="submission" date="2016-04" db="EMBL/GenBank/DDBJ databases">
        <title>Genome analyses suggest a sexual origin of heterokaryosis in a supposedly ancient asexual fungus.</title>
        <authorList>
            <person name="Ropars J."/>
            <person name="Sedzielewska K."/>
            <person name="Noel J."/>
            <person name="Charron P."/>
            <person name="Farinelli L."/>
            <person name="Marton T."/>
            <person name="Kruger M."/>
            <person name="Pelin A."/>
            <person name="Brachmann A."/>
            <person name="Corradi N."/>
        </authorList>
    </citation>
    <scope>NUCLEOTIDE SEQUENCE [LARGE SCALE GENOMIC DNA]</scope>
    <source>
        <strain evidence="2 3">C2</strain>
    </source>
</reference>
<sequence length="160" mass="18178">MSFQYIYANTSFNCPPKRKFSKKLLFLINGKLSAILLIFLLSIPTVRADDDDEYANETVDDLSINLISVIFGALGSFLGRGRTMRAGIQGSFSIVLWLLPSISMLPSHNEGFEKFETENEILTSYINFLNIIRLYFFSGAGREMLTCIAIFKFRMLDFIS</sequence>
<dbReference type="Proteomes" id="UP000233469">
    <property type="component" value="Unassembled WGS sequence"/>
</dbReference>
<dbReference type="AlphaFoldDB" id="A0A2N1NRT1"/>
<reference evidence="2 3" key="2">
    <citation type="submission" date="2017-10" db="EMBL/GenBank/DDBJ databases">
        <title>Extensive intraspecific genome diversity in a model arbuscular mycorrhizal fungus.</title>
        <authorList>
            <person name="Chen E.C.H."/>
            <person name="Morin E."/>
            <person name="Baudet D."/>
            <person name="Noel J."/>
            <person name="Ndikumana S."/>
            <person name="Charron P."/>
            <person name="St-Onge C."/>
            <person name="Giorgi J."/>
            <person name="Grigoriev I.V."/>
            <person name="Roux C."/>
            <person name="Martin F.M."/>
            <person name="Corradi N."/>
        </authorList>
    </citation>
    <scope>NUCLEOTIDE SEQUENCE [LARGE SCALE GENOMIC DNA]</scope>
    <source>
        <strain evidence="2 3">C2</strain>
    </source>
</reference>
<gene>
    <name evidence="2" type="ORF">RhiirC2_772374</name>
</gene>
<dbReference type="EMBL" id="LLXL01000177">
    <property type="protein sequence ID" value="PKK76554.1"/>
    <property type="molecule type" value="Genomic_DNA"/>
</dbReference>
<protein>
    <submittedName>
        <fullName evidence="2">Uncharacterized protein</fullName>
    </submittedName>
</protein>
<comment type="caution">
    <text evidence="2">The sequence shown here is derived from an EMBL/GenBank/DDBJ whole genome shotgun (WGS) entry which is preliminary data.</text>
</comment>